<dbReference type="PROSITE" id="PS50853">
    <property type="entry name" value="FN3"/>
    <property type="match status" value="1"/>
</dbReference>
<evidence type="ECO:0000313" key="3">
    <source>
        <dbReference type="Proteomes" id="UP001529510"/>
    </source>
</evidence>
<reference evidence="2 3" key="1">
    <citation type="submission" date="2024-05" db="EMBL/GenBank/DDBJ databases">
        <title>Genome sequencing and assembly of Indian major carp, Cirrhinus mrigala (Hamilton, 1822).</title>
        <authorList>
            <person name="Mohindra V."/>
            <person name="Chowdhury L.M."/>
            <person name="Lal K."/>
            <person name="Jena J.K."/>
        </authorList>
    </citation>
    <scope>NUCLEOTIDE SEQUENCE [LARGE SCALE GENOMIC DNA]</scope>
    <source>
        <strain evidence="2">CM1030</strain>
        <tissue evidence="2">Blood</tissue>
    </source>
</reference>
<evidence type="ECO:0000259" key="1">
    <source>
        <dbReference type="PROSITE" id="PS50853"/>
    </source>
</evidence>
<dbReference type="Gene3D" id="2.60.40.10">
    <property type="entry name" value="Immunoglobulins"/>
    <property type="match status" value="1"/>
</dbReference>
<protein>
    <recommendedName>
        <fullName evidence="1">Fibronectin type-III domain-containing protein</fullName>
    </recommendedName>
</protein>
<name>A0ABD0NZU3_CIRMR</name>
<proteinExistence type="predicted"/>
<dbReference type="SUPFAM" id="SSF49265">
    <property type="entry name" value="Fibronectin type III"/>
    <property type="match status" value="1"/>
</dbReference>
<dbReference type="InterPro" id="IPR003961">
    <property type="entry name" value="FN3_dom"/>
</dbReference>
<dbReference type="InterPro" id="IPR036116">
    <property type="entry name" value="FN3_sf"/>
</dbReference>
<dbReference type="CDD" id="cd00063">
    <property type="entry name" value="FN3"/>
    <property type="match status" value="1"/>
</dbReference>
<accession>A0ABD0NZU3</accession>
<gene>
    <name evidence="2" type="ORF">M9458_039233</name>
</gene>
<feature type="non-terminal residue" evidence="2">
    <location>
        <position position="54"/>
    </location>
</feature>
<evidence type="ECO:0000313" key="2">
    <source>
        <dbReference type="EMBL" id="KAL0167389.1"/>
    </source>
</evidence>
<feature type="domain" description="Fibronectin type-III" evidence="1">
    <location>
        <begin position="12"/>
        <end position="54"/>
    </location>
</feature>
<dbReference type="InterPro" id="IPR013783">
    <property type="entry name" value="Ig-like_fold"/>
</dbReference>
<dbReference type="Pfam" id="PF00041">
    <property type="entry name" value="fn3"/>
    <property type="match status" value="1"/>
</dbReference>
<dbReference type="AlphaFoldDB" id="A0ABD0NZU3"/>
<feature type="non-terminal residue" evidence="2">
    <location>
        <position position="1"/>
    </location>
</feature>
<comment type="caution">
    <text evidence="2">The sequence shown here is derived from an EMBL/GenBank/DDBJ whole genome shotgun (WGS) entry which is preliminary data.</text>
</comment>
<dbReference type="EMBL" id="JAMKFB020000019">
    <property type="protein sequence ID" value="KAL0167389.1"/>
    <property type="molecule type" value="Genomic_DNA"/>
</dbReference>
<organism evidence="2 3">
    <name type="scientific">Cirrhinus mrigala</name>
    <name type="common">Mrigala</name>
    <dbReference type="NCBI Taxonomy" id="683832"/>
    <lineage>
        <taxon>Eukaryota</taxon>
        <taxon>Metazoa</taxon>
        <taxon>Chordata</taxon>
        <taxon>Craniata</taxon>
        <taxon>Vertebrata</taxon>
        <taxon>Euteleostomi</taxon>
        <taxon>Actinopterygii</taxon>
        <taxon>Neopterygii</taxon>
        <taxon>Teleostei</taxon>
        <taxon>Ostariophysi</taxon>
        <taxon>Cypriniformes</taxon>
        <taxon>Cyprinidae</taxon>
        <taxon>Labeoninae</taxon>
        <taxon>Labeonini</taxon>
        <taxon>Cirrhinus</taxon>
    </lineage>
</organism>
<dbReference type="Proteomes" id="UP001529510">
    <property type="component" value="Unassembled WGS sequence"/>
</dbReference>
<keyword evidence="3" id="KW-1185">Reference proteome</keyword>
<sequence>ETDLYSTRPLDAPSNLVTSEVTARSFRVSWTRAAGPVEKYRVVYYSSSESRPEE</sequence>